<evidence type="ECO:0000313" key="1">
    <source>
        <dbReference type="Proteomes" id="UP000694867"/>
    </source>
</evidence>
<dbReference type="GO" id="GO:0003714">
    <property type="term" value="F:transcription corepressor activity"/>
    <property type="evidence" value="ECO:0007669"/>
    <property type="project" value="InterPro"/>
</dbReference>
<dbReference type="AlphaFoldDB" id="A0AAJ7SGX2"/>
<dbReference type="GO" id="GO:0006351">
    <property type="term" value="P:DNA-templated transcription"/>
    <property type="evidence" value="ECO:0007669"/>
    <property type="project" value="InterPro"/>
</dbReference>
<evidence type="ECO:0000313" key="2">
    <source>
        <dbReference type="RefSeq" id="XP_028967708.1"/>
    </source>
</evidence>
<organism evidence="1 2">
    <name type="scientific">Galendromus occidentalis</name>
    <name type="common">western predatory mite</name>
    <dbReference type="NCBI Taxonomy" id="34638"/>
    <lineage>
        <taxon>Eukaryota</taxon>
        <taxon>Metazoa</taxon>
        <taxon>Ecdysozoa</taxon>
        <taxon>Arthropoda</taxon>
        <taxon>Chelicerata</taxon>
        <taxon>Arachnida</taxon>
        <taxon>Acari</taxon>
        <taxon>Parasitiformes</taxon>
        <taxon>Mesostigmata</taxon>
        <taxon>Gamasina</taxon>
        <taxon>Phytoseioidea</taxon>
        <taxon>Phytoseiidae</taxon>
        <taxon>Typhlodrominae</taxon>
        <taxon>Galendromus</taxon>
    </lineage>
</organism>
<dbReference type="Proteomes" id="UP000694867">
    <property type="component" value="Unplaced"/>
</dbReference>
<sequence>MSDIEEQERKIVSEFVHLLDKSKQLFNGLRDLPQYGHKQWQAYFGRTFDVYTRLWKFQQQHRQLLDIKYGLKRWQIGEIASKIGQLYYHYYLRTSDTNYLSEAYSFYAAIRARGYYSKMVKEDSGMTYTHRSDLMVKKLRYYARFIVVCLLLKKVKLVKDLVRELATLIDDYTTAYEPEDQLEWNLVLGEIRSFIEADNLVNILDQDSVPVVISHRLSVANSPPVEKSPSMMGPFLSLQEVVIVGSSCDQLVAPPQVKFSELTLDMFRMLQTLERETTCGEATALPGDLYDTSPGAHRGFPENGDSRFHGGKKDNPHKYLLYRPSLPQLLVFLASGFKELPPNGVMLLYISADGSFPQPPSQSLGLKQDEDECDELMRNEMRIRGRVPDTIPNGFEHGGAATSSKRDTVDMIAASKRALVLKEHNCLYPGDLFTFTRKPLFIIVDSDNSYAFENMARLFGQPLVVLMSTADVPPVFRDHHHKGNLFTLFLHSPLSAFCFVCHIVDIPLPLWEKGQAHVHRFMGEASRVLIRSRSIDQAYLALYGDDFLRLLMLRFIFCYCVLKLHRLFKIPGCNYLPRSFPPIPESEVLDHPTLRRGVLELAGVLDVRSLFTDIGEDIVQD</sequence>
<gene>
    <name evidence="2" type="primary">LOC100905927</name>
</gene>
<dbReference type="KEGG" id="goe:100905927"/>
<dbReference type="PANTHER" id="PTHR21243">
    <property type="entry name" value="PROTEIN SCAI"/>
    <property type="match status" value="1"/>
</dbReference>
<protein>
    <submittedName>
        <fullName evidence="2">Protein SCAI</fullName>
    </submittedName>
</protein>
<dbReference type="InterPro" id="IPR022709">
    <property type="entry name" value="SCAI"/>
</dbReference>
<accession>A0AAJ7SGX2</accession>
<keyword evidence="1" id="KW-1185">Reference proteome</keyword>
<dbReference type="GeneID" id="100905927"/>
<reference evidence="2" key="1">
    <citation type="submission" date="2025-08" db="UniProtKB">
        <authorList>
            <consortium name="RefSeq"/>
        </authorList>
    </citation>
    <scope>IDENTIFICATION</scope>
</reference>
<dbReference type="Pfam" id="PF12070">
    <property type="entry name" value="SCAI"/>
    <property type="match status" value="1"/>
</dbReference>
<name>A0AAJ7SGX2_9ACAR</name>
<proteinExistence type="predicted"/>
<dbReference type="RefSeq" id="XP_028967708.1">
    <property type="nucleotide sequence ID" value="XM_029111875.1"/>
</dbReference>